<accession>A0A814C487</accession>
<dbReference type="Proteomes" id="UP000681722">
    <property type="component" value="Unassembled WGS sequence"/>
</dbReference>
<dbReference type="EMBL" id="CAJOBC010002049">
    <property type="protein sequence ID" value="CAF3712589.1"/>
    <property type="molecule type" value="Genomic_DNA"/>
</dbReference>
<evidence type="ECO:0000256" key="1">
    <source>
        <dbReference type="ARBA" id="ARBA00022837"/>
    </source>
</evidence>
<name>A0A814C487_9BILA</name>
<dbReference type="Pfam" id="PF00036">
    <property type="entry name" value="EF-hand_1"/>
    <property type="match status" value="1"/>
</dbReference>
<dbReference type="SMART" id="SM00054">
    <property type="entry name" value="EFh"/>
    <property type="match status" value="1"/>
</dbReference>
<sequence>MGNRTVRPLNDIDVQALSRVTLLQPHVIQQLYEAFIQEGIIQKGLKYLLNLISNISKMTINEFKRIYGNVNPMAQPFNWDAEAERIFMMFDTDRNGVLTFEEFVMAYVLLQRGVDPVTRWQYVMNAMPLSRPGFLSQQEAQILLGHMQNFYQLPIDVNTYYNMLWNSLHQGGGYISQPHFIQALQQMPGIQPLIW</sequence>
<comment type="caution">
    <text evidence="3">The sequence shown here is derived from an EMBL/GenBank/DDBJ whole genome shotgun (WGS) entry which is preliminary data.</text>
</comment>
<evidence type="ECO:0000313" key="3">
    <source>
        <dbReference type="EMBL" id="CAF0935244.1"/>
    </source>
</evidence>
<dbReference type="AlphaFoldDB" id="A0A814C487"/>
<dbReference type="EMBL" id="CAJNOQ010002049">
    <property type="protein sequence ID" value="CAF0935244.1"/>
    <property type="molecule type" value="Genomic_DNA"/>
</dbReference>
<protein>
    <recommendedName>
        <fullName evidence="2">EF-hand domain-containing protein</fullName>
    </recommendedName>
</protein>
<dbReference type="SUPFAM" id="SSF47473">
    <property type="entry name" value="EF-hand"/>
    <property type="match status" value="1"/>
</dbReference>
<dbReference type="InterPro" id="IPR002048">
    <property type="entry name" value="EF_hand_dom"/>
</dbReference>
<keyword evidence="5" id="KW-1185">Reference proteome</keyword>
<dbReference type="PROSITE" id="PS00018">
    <property type="entry name" value="EF_HAND_1"/>
    <property type="match status" value="1"/>
</dbReference>
<dbReference type="OrthoDB" id="186625at2759"/>
<dbReference type="InterPro" id="IPR018247">
    <property type="entry name" value="EF_Hand_1_Ca_BS"/>
</dbReference>
<dbReference type="Proteomes" id="UP000663829">
    <property type="component" value="Unassembled WGS sequence"/>
</dbReference>
<keyword evidence="1" id="KW-0106">Calcium</keyword>
<evidence type="ECO:0000259" key="2">
    <source>
        <dbReference type="PROSITE" id="PS50222"/>
    </source>
</evidence>
<gene>
    <name evidence="3" type="ORF">GPM918_LOCUS10404</name>
    <name evidence="4" type="ORF">SRO942_LOCUS10405</name>
</gene>
<organism evidence="3 5">
    <name type="scientific">Didymodactylos carnosus</name>
    <dbReference type="NCBI Taxonomy" id="1234261"/>
    <lineage>
        <taxon>Eukaryota</taxon>
        <taxon>Metazoa</taxon>
        <taxon>Spiralia</taxon>
        <taxon>Gnathifera</taxon>
        <taxon>Rotifera</taxon>
        <taxon>Eurotatoria</taxon>
        <taxon>Bdelloidea</taxon>
        <taxon>Philodinida</taxon>
        <taxon>Philodinidae</taxon>
        <taxon>Didymodactylos</taxon>
    </lineage>
</organism>
<feature type="domain" description="EF-hand" evidence="2">
    <location>
        <begin position="78"/>
        <end position="113"/>
    </location>
</feature>
<dbReference type="InterPro" id="IPR011992">
    <property type="entry name" value="EF-hand-dom_pair"/>
</dbReference>
<dbReference type="PROSITE" id="PS50222">
    <property type="entry name" value="EF_HAND_2"/>
    <property type="match status" value="1"/>
</dbReference>
<evidence type="ECO:0000313" key="4">
    <source>
        <dbReference type="EMBL" id="CAF3712589.1"/>
    </source>
</evidence>
<dbReference type="GO" id="GO:0005509">
    <property type="term" value="F:calcium ion binding"/>
    <property type="evidence" value="ECO:0007669"/>
    <property type="project" value="InterPro"/>
</dbReference>
<dbReference type="Gene3D" id="1.10.238.10">
    <property type="entry name" value="EF-hand"/>
    <property type="match status" value="1"/>
</dbReference>
<proteinExistence type="predicted"/>
<reference evidence="3" key="1">
    <citation type="submission" date="2021-02" db="EMBL/GenBank/DDBJ databases">
        <authorList>
            <person name="Nowell W R."/>
        </authorList>
    </citation>
    <scope>NUCLEOTIDE SEQUENCE</scope>
</reference>
<evidence type="ECO:0000313" key="5">
    <source>
        <dbReference type="Proteomes" id="UP000663829"/>
    </source>
</evidence>